<name>A0A9Q3D1L8_9BASI</name>
<feature type="region of interest" description="Disordered" evidence="6">
    <location>
        <begin position="111"/>
        <end position="139"/>
    </location>
</feature>
<accession>A0A9Q3D1L8</accession>
<evidence type="ECO:0000256" key="1">
    <source>
        <dbReference type="ARBA" id="ARBA00004123"/>
    </source>
</evidence>
<dbReference type="EMBL" id="AVOT02011478">
    <property type="protein sequence ID" value="MBW0492212.1"/>
    <property type="molecule type" value="Genomic_DNA"/>
</dbReference>
<dbReference type="InterPro" id="IPR052035">
    <property type="entry name" value="ZnF_BED_domain_contain"/>
</dbReference>
<evidence type="ECO:0000313" key="7">
    <source>
        <dbReference type="EMBL" id="MBW0492212.1"/>
    </source>
</evidence>
<keyword evidence="3" id="KW-0863">Zinc-finger</keyword>
<evidence type="ECO:0000256" key="3">
    <source>
        <dbReference type="ARBA" id="ARBA00022771"/>
    </source>
</evidence>
<keyword evidence="8" id="KW-1185">Reference proteome</keyword>
<comment type="caution">
    <text evidence="7">The sequence shown here is derived from an EMBL/GenBank/DDBJ whole genome shotgun (WGS) entry which is preliminary data.</text>
</comment>
<dbReference type="PANTHER" id="PTHR46481:SF10">
    <property type="entry name" value="ZINC FINGER BED DOMAIN-CONTAINING PROTEIN 39"/>
    <property type="match status" value="1"/>
</dbReference>
<keyword evidence="4" id="KW-0862">Zinc</keyword>
<evidence type="ECO:0000256" key="6">
    <source>
        <dbReference type="SAM" id="MobiDB-lite"/>
    </source>
</evidence>
<keyword evidence="2" id="KW-0479">Metal-binding</keyword>
<dbReference type="AlphaFoldDB" id="A0A9Q3D1L8"/>
<feature type="compositionally biased region" description="Polar residues" evidence="6">
    <location>
        <begin position="117"/>
        <end position="128"/>
    </location>
</feature>
<evidence type="ECO:0000256" key="2">
    <source>
        <dbReference type="ARBA" id="ARBA00022723"/>
    </source>
</evidence>
<evidence type="ECO:0000313" key="8">
    <source>
        <dbReference type="Proteomes" id="UP000765509"/>
    </source>
</evidence>
<dbReference type="InterPro" id="IPR012337">
    <property type="entry name" value="RNaseH-like_sf"/>
</dbReference>
<sequence>MKAFMEITDHFIDSDYKLQSVLLGLTKIEGDHSGISFANHFEIILHHYELEKNLICITTNNASANHHIAQEIEGLIPSFSASNNEIGCMVHTIHLAACDGLNALAQSRPLPSDQEAVGNNSGPMTISNLVDEPDGQNTW</sequence>
<organism evidence="7 8">
    <name type="scientific">Austropuccinia psidii MF-1</name>
    <dbReference type="NCBI Taxonomy" id="1389203"/>
    <lineage>
        <taxon>Eukaryota</taxon>
        <taxon>Fungi</taxon>
        <taxon>Dikarya</taxon>
        <taxon>Basidiomycota</taxon>
        <taxon>Pucciniomycotina</taxon>
        <taxon>Pucciniomycetes</taxon>
        <taxon>Pucciniales</taxon>
        <taxon>Sphaerophragmiaceae</taxon>
        <taxon>Austropuccinia</taxon>
    </lineage>
</organism>
<dbReference type="PANTHER" id="PTHR46481">
    <property type="entry name" value="ZINC FINGER BED DOMAIN-CONTAINING PROTEIN 4"/>
    <property type="match status" value="1"/>
</dbReference>
<keyword evidence="5" id="KW-0539">Nucleus</keyword>
<dbReference type="GO" id="GO:0005634">
    <property type="term" value="C:nucleus"/>
    <property type="evidence" value="ECO:0007669"/>
    <property type="project" value="UniProtKB-SubCell"/>
</dbReference>
<comment type="subcellular location">
    <subcellularLocation>
        <location evidence="1">Nucleus</location>
    </subcellularLocation>
</comment>
<dbReference type="SUPFAM" id="SSF53098">
    <property type="entry name" value="Ribonuclease H-like"/>
    <property type="match status" value="1"/>
</dbReference>
<reference evidence="7" key="1">
    <citation type="submission" date="2021-03" db="EMBL/GenBank/DDBJ databases">
        <title>Draft genome sequence of rust myrtle Austropuccinia psidii MF-1, a brazilian biotype.</title>
        <authorList>
            <person name="Quecine M.C."/>
            <person name="Pachon D.M.R."/>
            <person name="Bonatelli M.L."/>
            <person name="Correr F.H."/>
            <person name="Franceschini L.M."/>
            <person name="Leite T.F."/>
            <person name="Margarido G.R.A."/>
            <person name="Almeida C.A."/>
            <person name="Ferrarezi J.A."/>
            <person name="Labate C.A."/>
        </authorList>
    </citation>
    <scope>NUCLEOTIDE SEQUENCE</scope>
    <source>
        <strain evidence="7">MF-1</strain>
    </source>
</reference>
<evidence type="ECO:0000256" key="5">
    <source>
        <dbReference type="ARBA" id="ARBA00023242"/>
    </source>
</evidence>
<proteinExistence type="predicted"/>
<protein>
    <submittedName>
        <fullName evidence="7">Uncharacterized protein</fullName>
    </submittedName>
</protein>
<dbReference type="Proteomes" id="UP000765509">
    <property type="component" value="Unassembled WGS sequence"/>
</dbReference>
<gene>
    <name evidence="7" type="ORF">O181_031927</name>
</gene>
<evidence type="ECO:0000256" key="4">
    <source>
        <dbReference type="ARBA" id="ARBA00022833"/>
    </source>
</evidence>
<dbReference type="OrthoDB" id="2444987at2759"/>
<dbReference type="GO" id="GO:0008270">
    <property type="term" value="F:zinc ion binding"/>
    <property type="evidence" value="ECO:0007669"/>
    <property type="project" value="UniProtKB-KW"/>
</dbReference>